<name>A0A6J4VHY2_9BACT</name>
<feature type="region of interest" description="Disordered" evidence="1">
    <location>
        <begin position="1"/>
        <end position="51"/>
    </location>
</feature>
<accession>A0A6J4VHY2</accession>
<evidence type="ECO:0000313" key="2">
    <source>
        <dbReference type="EMBL" id="CAA9580019.1"/>
    </source>
</evidence>
<dbReference type="AlphaFoldDB" id="A0A6J4VHY2"/>
<evidence type="ECO:0000256" key="1">
    <source>
        <dbReference type="SAM" id="MobiDB-lite"/>
    </source>
</evidence>
<feature type="compositionally biased region" description="Pro residues" evidence="1">
    <location>
        <begin position="40"/>
        <end position="51"/>
    </location>
</feature>
<gene>
    <name evidence="2" type="ORF">AVDCRST_MAG49-4727</name>
</gene>
<feature type="compositionally biased region" description="Basic and acidic residues" evidence="1">
    <location>
        <begin position="1"/>
        <end position="19"/>
    </location>
</feature>
<organism evidence="2">
    <name type="scientific">uncultured Thermomicrobiales bacterium</name>
    <dbReference type="NCBI Taxonomy" id="1645740"/>
    <lineage>
        <taxon>Bacteria</taxon>
        <taxon>Pseudomonadati</taxon>
        <taxon>Thermomicrobiota</taxon>
        <taxon>Thermomicrobia</taxon>
        <taxon>Thermomicrobiales</taxon>
        <taxon>environmental samples</taxon>
    </lineage>
</organism>
<protein>
    <submittedName>
        <fullName evidence="2">Uncharacterized protein</fullName>
    </submittedName>
</protein>
<proteinExistence type="predicted"/>
<dbReference type="EMBL" id="CADCWG010000329">
    <property type="protein sequence ID" value="CAA9580019.1"/>
    <property type="molecule type" value="Genomic_DNA"/>
</dbReference>
<reference evidence="2" key="1">
    <citation type="submission" date="2020-02" db="EMBL/GenBank/DDBJ databases">
        <authorList>
            <person name="Meier V. D."/>
        </authorList>
    </citation>
    <scope>NUCLEOTIDE SEQUENCE</scope>
    <source>
        <strain evidence="2">AVDCRST_MAG49</strain>
    </source>
</reference>
<sequence>MISRPPNEERRASRREVRRGTPHQPPVSQDRALVGRQGPPAGPTPIVAPDP</sequence>